<comment type="catalytic activity">
    <reaction evidence="23">
        <text>dopamine + 2 L-ascorbate + O2 = (R)-noradrenaline + 2 monodehydro-L-ascorbate radical + H2O</text>
        <dbReference type="Rhea" id="RHEA:19117"/>
        <dbReference type="ChEBI" id="CHEBI:15377"/>
        <dbReference type="ChEBI" id="CHEBI:15379"/>
        <dbReference type="ChEBI" id="CHEBI:38290"/>
        <dbReference type="ChEBI" id="CHEBI:59513"/>
        <dbReference type="ChEBI" id="CHEBI:59905"/>
        <dbReference type="ChEBI" id="CHEBI:72587"/>
        <dbReference type="EC" id="1.14.17.1"/>
    </reaction>
    <physiologicalReaction direction="left-to-right" evidence="23">
        <dbReference type="Rhea" id="RHEA:19118"/>
    </physiologicalReaction>
</comment>
<evidence type="ECO:0000256" key="12">
    <source>
        <dbReference type="ARBA" id="ARBA00022896"/>
    </source>
</evidence>
<keyword evidence="15" id="KW-0560">Oxidoreductase</keyword>
<evidence type="ECO:0000256" key="3">
    <source>
        <dbReference type="ARBA" id="ARBA00004553"/>
    </source>
</evidence>
<keyword evidence="9" id="KW-0127">Catecholamine biosynthesis</keyword>
<proteinExistence type="inferred from homology"/>
<dbReference type="InterPro" id="IPR005018">
    <property type="entry name" value="DOMON_domain"/>
</dbReference>
<sequence length="658" mass="73739">MLLKQAGSSTQFHPPIVWSCLNGSYWLTEAVRKIKHSYANIIIISLGSMCVGGGDGVMRNLAISISTASSVPSREVEAPNNAVEVSSLKPNPSRLLPPLPMPFRVPLDPRGELQLAWNVSYTNQEIYMELRVAELRHGVVLGMSDRGELTNADLLVLWDSGTQSYFGDAWSDSKGHVSLDSQQDYDLIEAKQKAEGYYLLFKRPFSTCDPRDYVIEEGTVHIIYGFLDKPLASLEKLNLSEIRTGVQRVLMLRPDTPPPTLPPDVQMLDVVAPNVSMPNQETTYWCYIHNLPENLPKNHIVMYESVITPGNEAIVHHIEVFECSPDIPAVPGYSGSCDDKMKPKKLNFCRHVLAAWAMGAEAFYYPPDAGLAMGGPGSSRFLRLEVHYHNPLLISGRRDSSGIRLYYTPSLRRYDAGIMELGLVYTPVMAIPPKQHTFYLSGYCTSKCTQTALPSGGIYVFASQLHTHLAGRGVRTILVRGGKELEVVQEDQHFSTHYQTIRVLRKMVNILPGDVLITKCTYNTEDRSEPTVGGFGIMEEMCVNYIHYYPRTQLELCKSHVDQGYLQKYFSFINRFHGNDQCVCGEVSVTEQFSQLEWDEFTGEVLDSLFNTAPISMHCNQSTASLFPGDWDKQPIPAVTSVLKKPQYTCKRGTLRTN</sequence>
<dbReference type="SUPFAM" id="SSF49742">
    <property type="entry name" value="PHM/PNGase F"/>
    <property type="match status" value="2"/>
</dbReference>
<reference evidence="25" key="2">
    <citation type="submission" date="2025-08" db="UniProtKB">
        <authorList>
            <consortium name="Ensembl"/>
        </authorList>
    </citation>
    <scope>IDENTIFICATION</scope>
</reference>
<protein>
    <recommendedName>
        <fullName evidence="8">Dopamine beta-hydroxylase</fullName>
        <ecNumber evidence="7">1.14.17.1</ecNumber>
    </recommendedName>
</protein>
<keyword evidence="11" id="KW-0479">Metal-binding</keyword>
<dbReference type="InParanoid" id="A0A669BDT5"/>
<dbReference type="GO" id="GO:0005615">
    <property type="term" value="C:extracellular space"/>
    <property type="evidence" value="ECO:0007669"/>
    <property type="project" value="TreeGrafter"/>
</dbReference>
<evidence type="ECO:0000256" key="6">
    <source>
        <dbReference type="ARBA" id="ARBA00011406"/>
    </source>
</evidence>
<dbReference type="Gene3D" id="2.60.120.310">
    <property type="entry name" value="Copper type II, ascorbate-dependent monooxygenase, N-terminal domain"/>
    <property type="match status" value="1"/>
</dbReference>
<dbReference type="AlphaFoldDB" id="A0A669BDT5"/>
<keyword evidence="17" id="KW-0503">Monooxygenase</keyword>
<dbReference type="GO" id="GO:0004500">
    <property type="term" value="F:dopamine beta-monooxygenase activity"/>
    <property type="evidence" value="ECO:0007669"/>
    <property type="project" value="UniProtKB-EC"/>
</dbReference>
<evidence type="ECO:0000256" key="5">
    <source>
        <dbReference type="ARBA" id="ARBA00010676"/>
    </source>
</evidence>
<evidence type="ECO:0000256" key="11">
    <source>
        <dbReference type="ARBA" id="ARBA00022723"/>
    </source>
</evidence>
<evidence type="ECO:0000256" key="14">
    <source>
        <dbReference type="ARBA" id="ARBA00022989"/>
    </source>
</evidence>
<evidence type="ECO:0000256" key="8">
    <source>
        <dbReference type="ARBA" id="ARBA00020179"/>
    </source>
</evidence>
<gene>
    <name evidence="25" type="primary">DBH</name>
    <name evidence="25" type="synonym">dbh</name>
</gene>
<evidence type="ECO:0000313" key="26">
    <source>
        <dbReference type="Proteomes" id="UP000005207"/>
    </source>
</evidence>
<evidence type="ECO:0000256" key="2">
    <source>
        <dbReference type="ARBA" id="ARBA00004351"/>
    </source>
</evidence>
<dbReference type="CDD" id="cd09631">
    <property type="entry name" value="DOMON_DOH"/>
    <property type="match status" value="1"/>
</dbReference>
<evidence type="ECO:0000256" key="16">
    <source>
        <dbReference type="ARBA" id="ARBA00023008"/>
    </source>
</evidence>
<dbReference type="EC" id="1.14.17.1" evidence="7"/>
<keyword evidence="18" id="KW-0472">Membrane</keyword>
<dbReference type="PROSITE" id="PS50836">
    <property type="entry name" value="DOMON"/>
    <property type="match status" value="1"/>
</dbReference>
<keyword evidence="20" id="KW-0325">Glycoprotein</keyword>
<comment type="cofactor">
    <cofactor evidence="1">
        <name>Cu(2+)</name>
        <dbReference type="ChEBI" id="CHEBI:29036"/>
    </cofactor>
</comment>
<dbReference type="InterPro" id="IPR045266">
    <property type="entry name" value="DOH_DOMON"/>
</dbReference>
<comment type="subcellular location">
    <subcellularLocation>
        <location evidence="3">Cytoplasmic vesicle</location>
        <location evidence="3">Secretory vesicle</location>
        <location evidence="3">Chromaffin granule lumen</location>
    </subcellularLocation>
    <subcellularLocation>
        <location evidence="2">Cytoplasmic vesicle</location>
        <location evidence="2">Secretory vesicle</location>
        <location evidence="2">Chromaffin granule membrane</location>
        <topology evidence="2">Single-pass type II membrane protein</topology>
    </subcellularLocation>
</comment>
<organism evidence="25 26">
    <name type="scientific">Oreochromis niloticus</name>
    <name type="common">Nile tilapia</name>
    <name type="synonym">Tilapia nilotica</name>
    <dbReference type="NCBI Taxonomy" id="8128"/>
    <lineage>
        <taxon>Eukaryota</taxon>
        <taxon>Metazoa</taxon>
        <taxon>Chordata</taxon>
        <taxon>Craniata</taxon>
        <taxon>Vertebrata</taxon>
        <taxon>Euteleostomi</taxon>
        <taxon>Actinopterygii</taxon>
        <taxon>Neopterygii</taxon>
        <taxon>Teleostei</taxon>
        <taxon>Neoteleostei</taxon>
        <taxon>Acanthomorphata</taxon>
        <taxon>Ovalentaria</taxon>
        <taxon>Cichlomorphae</taxon>
        <taxon>Cichliformes</taxon>
        <taxon>Cichlidae</taxon>
        <taxon>African cichlids</taxon>
        <taxon>Pseudocrenilabrinae</taxon>
        <taxon>Oreochromini</taxon>
        <taxon>Oreochromis</taxon>
    </lineage>
</organism>
<reference evidence="25" key="3">
    <citation type="submission" date="2025-09" db="UniProtKB">
        <authorList>
            <consortium name="Ensembl"/>
        </authorList>
    </citation>
    <scope>IDENTIFICATION</scope>
</reference>
<keyword evidence="16" id="KW-0186">Copper</keyword>
<evidence type="ECO:0000313" key="25">
    <source>
        <dbReference type="Ensembl" id="ENSONIP00000033873.1"/>
    </source>
</evidence>
<dbReference type="GO" id="GO:0042420">
    <property type="term" value="P:dopamine catabolic process"/>
    <property type="evidence" value="ECO:0007669"/>
    <property type="project" value="TreeGrafter"/>
</dbReference>
<name>A0A669BDT5_ORENI</name>
<dbReference type="FunFam" id="2.60.120.310:FF:000003">
    <property type="entry name" value="Dopamine beta-hydroxylase"/>
    <property type="match status" value="1"/>
</dbReference>
<dbReference type="InterPro" id="IPR000323">
    <property type="entry name" value="Cu2_ascorb_mOase_N"/>
</dbReference>
<comment type="subunit">
    <text evidence="6">Homotetramer; composed of two disulfide-linked dimers.</text>
</comment>
<dbReference type="InterPro" id="IPR028460">
    <property type="entry name" value="Tbh/DBH"/>
</dbReference>
<keyword evidence="10" id="KW-0812">Transmembrane</keyword>
<dbReference type="Ensembl" id="ENSONIT00000082756.1">
    <property type="protein sequence ID" value="ENSONIP00000033873.1"/>
    <property type="gene ID" value="ENSONIG00000003897.2"/>
</dbReference>
<evidence type="ECO:0000256" key="18">
    <source>
        <dbReference type="ARBA" id="ARBA00023136"/>
    </source>
</evidence>
<dbReference type="GO" id="GO:0042584">
    <property type="term" value="C:chromaffin granule membrane"/>
    <property type="evidence" value="ECO:0007669"/>
    <property type="project" value="UniProtKB-SubCell"/>
</dbReference>
<keyword evidence="21" id="KW-0968">Cytoplasmic vesicle</keyword>
<evidence type="ECO:0000256" key="23">
    <source>
        <dbReference type="ARBA" id="ARBA00047952"/>
    </source>
</evidence>
<dbReference type="InterPro" id="IPR036939">
    <property type="entry name" value="Cu2_ascorb_mOase_N_sf"/>
</dbReference>
<dbReference type="GO" id="GO:0006589">
    <property type="term" value="P:octopamine biosynthetic process"/>
    <property type="evidence" value="ECO:0007669"/>
    <property type="project" value="TreeGrafter"/>
</dbReference>
<evidence type="ECO:0000256" key="17">
    <source>
        <dbReference type="ARBA" id="ARBA00023033"/>
    </source>
</evidence>
<dbReference type="SMART" id="SM00664">
    <property type="entry name" value="DoH"/>
    <property type="match status" value="1"/>
</dbReference>
<evidence type="ECO:0000256" key="7">
    <source>
        <dbReference type="ARBA" id="ARBA00012686"/>
    </source>
</evidence>
<dbReference type="Pfam" id="PF03351">
    <property type="entry name" value="DOMON"/>
    <property type="match status" value="1"/>
</dbReference>
<dbReference type="Pfam" id="PF03712">
    <property type="entry name" value="Cu2_monoox_C"/>
    <property type="match status" value="1"/>
</dbReference>
<evidence type="ECO:0000256" key="1">
    <source>
        <dbReference type="ARBA" id="ARBA00001973"/>
    </source>
</evidence>
<dbReference type="GO" id="GO:0034466">
    <property type="term" value="C:chromaffin granule lumen"/>
    <property type="evidence" value="ECO:0007669"/>
    <property type="project" value="UniProtKB-SubCell"/>
</dbReference>
<keyword evidence="12" id="KW-0847">Vitamin C</keyword>
<dbReference type="InterPro" id="IPR024548">
    <property type="entry name" value="Cu2_monoox_C"/>
</dbReference>
<dbReference type="InterPro" id="IPR000945">
    <property type="entry name" value="DBH-like"/>
</dbReference>
<evidence type="ECO:0000256" key="13">
    <source>
        <dbReference type="ARBA" id="ARBA00022968"/>
    </source>
</evidence>
<dbReference type="PANTHER" id="PTHR10157">
    <property type="entry name" value="DOPAMINE BETA HYDROXYLASE RELATED"/>
    <property type="match status" value="1"/>
</dbReference>
<dbReference type="Pfam" id="PF01082">
    <property type="entry name" value="Cu2_monooxygen"/>
    <property type="match status" value="1"/>
</dbReference>
<evidence type="ECO:0000256" key="22">
    <source>
        <dbReference type="ARBA" id="ARBA00037327"/>
    </source>
</evidence>
<dbReference type="GeneTree" id="ENSGT00530000063085"/>
<dbReference type="GO" id="GO:0030431">
    <property type="term" value="P:sleep"/>
    <property type="evidence" value="ECO:0007669"/>
    <property type="project" value="Ensembl"/>
</dbReference>
<dbReference type="PRINTS" id="PR00767">
    <property type="entry name" value="DBMONOXGNASE"/>
</dbReference>
<dbReference type="GO" id="GO:0042421">
    <property type="term" value="P:norepinephrine biosynthetic process"/>
    <property type="evidence" value="ECO:0007669"/>
    <property type="project" value="TreeGrafter"/>
</dbReference>
<reference evidence="26" key="1">
    <citation type="submission" date="2012-01" db="EMBL/GenBank/DDBJ databases">
        <title>The Genome Sequence of Oreochromis niloticus (Nile Tilapia).</title>
        <authorList>
            <consortium name="Broad Institute Genome Assembly Team"/>
            <consortium name="Broad Institute Sequencing Platform"/>
            <person name="Di Palma F."/>
            <person name="Johnson J."/>
            <person name="Lander E.S."/>
            <person name="Lindblad-Toh K."/>
        </authorList>
    </citation>
    <scope>NUCLEOTIDE SEQUENCE [LARGE SCALE GENOMIC DNA]</scope>
</reference>
<feature type="domain" description="DOMON" evidence="24">
    <location>
        <begin position="111"/>
        <end position="227"/>
    </location>
</feature>
<keyword evidence="14" id="KW-1133">Transmembrane helix</keyword>
<comment type="similarity">
    <text evidence="5">Belongs to the copper type II ascorbate-dependent monooxygenase family.</text>
</comment>
<comment type="pathway">
    <text evidence="4">Catecholamine biosynthesis; (R)-noradrenaline biosynthesis; (R)-noradrenaline from dopamine: step 1/1.</text>
</comment>
<evidence type="ECO:0000256" key="20">
    <source>
        <dbReference type="ARBA" id="ARBA00023180"/>
    </source>
</evidence>
<evidence type="ECO:0000256" key="15">
    <source>
        <dbReference type="ARBA" id="ARBA00023002"/>
    </source>
</evidence>
<keyword evidence="26" id="KW-1185">Reference proteome</keyword>
<evidence type="ECO:0000256" key="9">
    <source>
        <dbReference type="ARBA" id="ARBA00022584"/>
    </source>
</evidence>
<dbReference type="InterPro" id="IPR008977">
    <property type="entry name" value="PHM/PNGase_F_dom_sf"/>
</dbReference>
<evidence type="ECO:0000256" key="4">
    <source>
        <dbReference type="ARBA" id="ARBA00005223"/>
    </source>
</evidence>
<dbReference type="Proteomes" id="UP000005207">
    <property type="component" value="Linkage group LG7"/>
</dbReference>
<accession>A0A669BDT5</accession>
<dbReference type="Gene3D" id="2.60.120.230">
    <property type="match status" value="1"/>
</dbReference>
<dbReference type="PANTHER" id="PTHR10157:SF29">
    <property type="entry name" value="DOPAMINE BETA-HYDROXYLASE"/>
    <property type="match status" value="1"/>
</dbReference>
<dbReference type="InterPro" id="IPR014784">
    <property type="entry name" value="Cu2_ascorb_mOase-like_C"/>
</dbReference>
<evidence type="ECO:0000259" key="24">
    <source>
        <dbReference type="PROSITE" id="PS50836"/>
    </source>
</evidence>
<evidence type="ECO:0000256" key="21">
    <source>
        <dbReference type="ARBA" id="ARBA00023329"/>
    </source>
</evidence>
<evidence type="ECO:0000256" key="10">
    <source>
        <dbReference type="ARBA" id="ARBA00022692"/>
    </source>
</evidence>
<dbReference type="FunFam" id="2.60.120.230:FF:000001">
    <property type="entry name" value="Monooxygenase, DBH-like 1"/>
    <property type="match status" value="1"/>
</dbReference>
<comment type="function">
    <text evidence="22">Catalyzes the hydroxylation of dopamine to noradrenaline (also known as norepinephrine), and is thus vital for regulation of these neurotransmitters.</text>
</comment>
<keyword evidence="13" id="KW-0735">Signal-anchor</keyword>
<evidence type="ECO:0000256" key="19">
    <source>
        <dbReference type="ARBA" id="ARBA00023157"/>
    </source>
</evidence>
<dbReference type="GO" id="GO:0005507">
    <property type="term" value="F:copper ion binding"/>
    <property type="evidence" value="ECO:0007669"/>
    <property type="project" value="InterPro"/>
</dbReference>
<dbReference type="GO" id="GO:0031418">
    <property type="term" value="F:L-ascorbic acid binding"/>
    <property type="evidence" value="ECO:0007669"/>
    <property type="project" value="UniProtKB-KW"/>
</dbReference>
<keyword evidence="19" id="KW-1015">Disulfide bond</keyword>